<dbReference type="EMBL" id="JAMSHJ010000001">
    <property type="protein sequence ID" value="KAI5447545.1"/>
    <property type="molecule type" value="Genomic_DNA"/>
</dbReference>
<accession>A0A9D5BPX3</accession>
<name>A0A9D5BPX3_PEA</name>
<dbReference type="Gramene" id="Psat01G0511900-T1">
    <property type="protein sequence ID" value="KAI5447545.1"/>
    <property type="gene ID" value="KIW84_015119"/>
</dbReference>
<evidence type="ECO:0000313" key="4">
    <source>
        <dbReference type="Proteomes" id="UP001058974"/>
    </source>
</evidence>
<reference evidence="3 4" key="1">
    <citation type="journal article" date="2022" name="Nat. Genet.">
        <title>Improved pea reference genome and pan-genome highlight genomic features and evolutionary characteristics.</title>
        <authorList>
            <person name="Yang T."/>
            <person name="Liu R."/>
            <person name="Luo Y."/>
            <person name="Hu S."/>
            <person name="Wang D."/>
            <person name="Wang C."/>
            <person name="Pandey M.K."/>
            <person name="Ge S."/>
            <person name="Xu Q."/>
            <person name="Li N."/>
            <person name="Li G."/>
            <person name="Huang Y."/>
            <person name="Saxena R.K."/>
            <person name="Ji Y."/>
            <person name="Li M."/>
            <person name="Yan X."/>
            <person name="He Y."/>
            <person name="Liu Y."/>
            <person name="Wang X."/>
            <person name="Xiang C."/>
            <person name="Varshney R.K."/>
            <person name="Ding H."/>
            <person name="Gao S."/>
            <person name="Zong X."/>
        </authorList>
    </citation>
    <scope>NUCLEOTIDE SEQUENCE [LARGE SCALE GENOMIC DNA]</scope>
    <source>
        <strain evidence="3 4">cv. Zhongwan 6</strain>
    </source>
</reference>
<keyword evidence="1" id="KW-0547">Nucleotide-binding</keyword>
<evidence type="ECO:0000256" key="1">
    <source>
        <dbReference type="ARBA" id="ARBA00022741"/>
    </source>
</evidence>
<evidence type="ECO:0000256" key="2">
    <source>
        <dbReference type="ARBA" id="ARBA00022840"/>
    </source>
</evidence>
<gene>
    <name evidence="3" type="ORF">KIW84_015119</name>
</gene>
<organism evidence="3 4">
    <name type="scientific">Pisum sativum</name>
    <name type="common">Garden pea</name>
    <name type="synonym">Lathyrus oleraceus</name>
    <dbReference type="NCBI Taxonomy" id="3888"/>
    <lineage>
        <taxon>Eukaryota</taxon>
        <taxon>Viridiplantae</taxon>
        <taxon>Streptophyta</taxon>
        <taxon>Embryophyta</taxon>
        <taxon>Tracheophyta</taxon>
        <taxon>Spermatophyta</taxon>
        <taxon>Magnoliopsida</taxon>
        <taxon>eudicotyledons</taxon>
        <taxon>Gunneridae</taxon>
        <taxon>Pentapetalae</taxon>
        <taxon>rosids</taxon>
        <taxon>fabids</taxon>
        <taxon>Fabales</taxon>
        <taxon>Fabaceae</taxon>
        <taxon>Papilionoideae</taxon>
        <taxon>50 kb inversion clade</taxon>
        <taxon>NPAAA clade</taxon>
        <taxon>Hologalegina</taxon>
        <taxon>IRL clade</taxon>
        <taxon>Fabeae</taxon>
        <taxon>Lathyrus</taxon>
    </lineage>
</organism>
<proteinExistence type="predicted"/>
<keyword evidence="4" id="KW-1185">Reference proteome</keyword>
<dbReference type="GO" id="GO:0140662">
    <property type="term" value="F:ATP-dependent protein folding chaperone"/>
    <property type="evidence" value="ECO:0007669"/>
    <property type="project" value="InterPro"/>
</dbReference>
<dbReference type="Pfam" id="PF00012">
    <property type="entry name" value="HSP70"/>
    <property type="match status" value="1"/>
</dbReference>
<protein>
    <submittedName>
        <fullName evidence="3">Uncharacterized protein</fullName>
    </submittedName>
</protein>
<evidence type="ECO:0000313" key="3">
    <source>
        <dbReference type="EMBL" id="KAI5447545.1"/>
    </source>
</evidence>
<dbReference type="Gene3D" id="2.60.34.10">
    <property type="entry name" value="Substrate Binding Domain Of DNAk, Chain A, domain 1"/>
    <property type="match status" value="1"/>
</dbReference>
<sequence length="274" mass="30349">MNQFLNQKLELWGEKLISFVQNQHRAMLKNANTLLSVSIRFESSNIVIARPWKLFPELVVALNSPEVGIFSRQLDEVGGSSVCRPHRFQGQHGEQPCEACKSTGIEDLGNLAYPLLISASATNGMMRRTKLAARCVVCITPLLLIEGRTIDVESSGLLYMIGLETSFLDPAQVNLGHHRSFGCIEIILQMKLSRFDILKFCNSVMTVGGAMTVLIQRNTTIPTKKEQVFSTYSDNQPGVLIPVFEGERTRTRDNNLLGKFELSGIPPVLSKGGL</sequence>
<dbReference type="InterPro" id="IPR013126">
    <property type="entry name" value="Hsp_70_fam"/>
</dbReference>
<dbReference type="InterPro" id="IPR029047">
    <property type="entry name" value="HSP70_peptide-bd_sf"/>
</dbReference>
<keyword evidence="2" id="KW-0067">ATP-binding</keyword>
<dbReference type="AlphaFoldDB" id="A0A9D5BPX3"/>
<comment type="caution">
    <text evidence="3">The sequence shown here is derived from an EMBL/GenBank/DDBJ whole genome shotgun (WGS) entry which is preliminary data.</text>
</comment>
<dbReference type="SUPFAM" id="SSF100920">
    <property type="entry name" value="Heat shock protein 70kD (HSP70), peptide-binding domain"/>
    <property type="match status" value="1"/>
</dbReference>
<dbReference type="GO" id="GO:0005524">
    <property type="term" value="F:ATP binding"/>
    <property type="evidence" value="ECO:0007669"/>
    <property type="project" value="UniProtKB-KW"/>
</dbReference>
<dbReference type="Proteomes" id="UP001058974">
    <property type="component" value="Chromosome 1"/>
</dbReference>
<dbReference type="PANTHER" id="PTHR19375">
    <property type="entry name" value="HEAT SHOCK PROTEIN 70KDA"/>
    <property type="match status" value="1"/>
</dbReference>